<evidence type="ECO:0000313" key="1">
    <source>
        <dbReference type="EMBL" id="KAG7171698.1"/>
    </source>
</evidence>
<dbReference type="EMBL" id="JAHLQT010011968">
    <property type="protein sequence ID" value="KAG7171698.1"/>
    <property type="molecule type" value="Genomic_DNA"/>
</dbReference>
<dbReference type="AlphaFoldDB" id="A0A8J5N205"/>
<protein>
    <submittedName>
        <fullName evidence="1">Putative Organic cation transporter protein-like 27</fullName>
    </submittedName>
</protein>
<keyword evidence="2" id="KW-1185">Reference proteome</keyword>
<evidence type="ECO:0000313" key="2">
    <source>
        <dbReference type="Proteomes" id="UP000747542"/>
    </source>
</evidence>
<comment type="caution">
    <text evidence="1">The sequence shown here is derived from an EMBL/GenBank/DDBJ whole genome shotgun (WGS) entry which is preliminary data.</text>
</comment>
<proteinExistence type="predicted"/>
<gene>
    <name evidence="1" type="primary">Orct-L27</name>
    <name evidence="1" type="ORF">Hamer_G029413</name>
</gene>
<reference evidence="1" key="1">
    <citation type="journal article" date="2021" name="Sci. Adv.">
        <title>The American lobster genome reveals insights on longevity, neural, and immune adaptations.</title>
        <authorList>
            <person name="Polinski J.M."/>
            <person name="Zimin A.V."/>
            <person name="Clark K.F."/>
            <person name="Kohn A.B."/>
            <person name="Sadowski N."/>
            <person name="Timp W."/>
            <person name="Ptitsyn A."/>
            <person name="Khanna P."/>
            <person name="Romanova D.Y."/>
            <person name="Williams P."/>
            <person name="Greenwood S.J."/>
            <person name="Moroz L.L."/>
            <person name="Walt D.R."/>
            <person name="Bodnar A.G."/>
        </authorList>
    </citation>
    <scope>NUCLEOTIDE SEQUENCE</scope>
    <source>
        <strain evidence="1">GMGI-L3</strain>
    </source>
</reference>
<organism evidence="1 2">
    <name type="scientific">Homarus americanus</name>
    <name type="common">American lobster</name>
    <dbReference type="NCBI Taxonomy" id="6706"/>
    <lineage>
        <taxon>Eukaryota</taxon>
        <taxon>Metazoa</taxon>
        <taxon>Ecdysozoa</taxon>
        <taxon>Arthropoda</taxon>
        <taxon>Crustacea</taxon>
        <taxon>Multicrustacea</taxon>
        <taxon>Malacostraca</taxon>
        <taxon>Eumalacostraca</taxon>
        <taxon>Eucarida</taxon>
        <taxon>Decapoda</taxon>
        <taxon>Pleocyemata</taxon>
        <taxon>Astacidea</taxon>
        <taxon>Nephropoidea</taxon>
        <taxon>Nephropidae</taxon>
        <taxon>Homarus</taxon>
    </lineage>
</organism>
<sequence>TMRHRLLTHCLSGIGLAQNNAIRVIVKAPTWTKIENLHMETGLTSLQTRAERLTACFATKLITRARESDVKNGLLRAVNLNRDVFNKKTRLLCAADADTVNGVGVESPDVIAANWKKKVKEESVDVRNSKQDSRNDSNAMIESLEDLQELAGTSGRWNLTVIVLACLCTFVSPFQAISYQFLGATPNYWCHVVPLVDANWTNEEILDFAIPSSSCRRKFVFIDSKVSVTALEWKTNSLPICACRGIEFYDGRWTKYEEAYSKYEDYLISEDLSDK</sequence>
<name>A0A8J5N205_HOMAM</name>
<accession>A0A8J5N205</accession>
<dbReference type="Proteomes" id="UP000747542">
    <property type="component" value="Unassembled WGS sequence"/>
</dbReference>
<feature type="non-terminal residue" evidence="1">
    <location>
        <position position="1"/>
    </location>
</feature>